<feature type="transmembrane region" description="Helical" evidence="7">
    <location>
        <begin position="209"/>
        <end position="226"/>
    </location>
</feature>
<evidence type="ECO:0000256" key="7">
    <source>
        <dbReference type="SAM" id="Phobius"/>
    </source>
</evidence>
<sequence>MNVVQAHHHEHGIIQEWIEQFYSWLFHLTEGDKLLEVISHFTYDLIRTFFIFVVVLVAVSWLKTYIPIEKVRCAMAKLNPFAALMLAALSGFVASACICTNIPLFFGFIAFGIPLHLAMTYLISASLINAASLLPMFAMAGWKFTLVYLVCCLIIAVVTGFCLSFVGGEKYLYQDSLSLAPPNQDAAWSQRRRWGYAVHELKHTMGEQWAYIVLGVLISALINGFMDFELAQKISDTGFLGVFLVTVLGIIPHTDVVSLLPVISSLLQLNVTYGIIFSLVVSLAFFSLPMLVMVKRTMKLRYIWYTWGIMFVLTLVSGGLLLVLF</sequence>
<feature type="transmembrane region" description="Helical" evidence="7">
    <location>
        <begin position="146"/>
        <end position="167"/>
    </location>
</feature>
<evidence type="ECO:0000256" key="5">
    <source>
        <dbReference type="ARBA" id="ARBA00022989"/>
    </source>
</evidence>
<keyword evidence="9" id="KW-1185">Reference proteome</keyword>
<name>A0ABR7IT99_9CLOT</name>
<dbReference type="Pfam" id="PF03773">
    <property type="entry name" value="ArsP_1"/>
    <property type="match status" value="1"/>
</dbReference>
<evidence type="ECO:0000256" key="6">
    <source>
        <dbReference type="ARBA" id="ARBA00023136"/>
    </source>
</evidence>
<reference evidence="8 9" key="1">
    <citation type="submission" date="2020-08" db="EMBL/GenBank/DDBJ databases">
        <title>Genome public.</title>
        <authorList>
            <person name="Liu C."/>
            <person name="Sun Q."/>
        </authorList>
    </citation>
    <scope>NUCLEOTIDE SEQUENCE [LARGE SCALE GENOMIC DNA]</scope>
    <source>
        <strain evidence="8 9">NSJ-27</strain>
    </source>
</reference>
<keyword evidence="3" id="KW-1003">Cell membrane</keyword>
<dbReference type="PANTHER" id="PTHR42775">
    <property type="entry name" value="PERMEASE RV2963-RELATED"/>
    <property type="match status" value="1"/>
</dbReference>
<dbReference type="PANTHER" id="PTHR42775:SF1">
    <property type="entry name" value="PERMEASE RV2963-RELATED"/>
    <property type="match status" value="1"/>
</dbReference>
<feature type="transmembrane region" description="Helical" evidence="7">
    <location>
        <begin position="238"/>
        <end position="260"/>
    </location>
</feature>
<dbReference type="InterPro" id="IPR053166">
    <property type="entry name" value="UPF0718_permease"/>
</dbReference>
<feature type="transmembrane region" description="Helical" evidence="7">
    <location>
        <begin position="45"/>
        <end position="62"/>
    </location>
</feature>
<keyword evidence="5 7" id="KW-1133">Transmembrane helix</keyword>
<evidence type="ECO:0000256" key="4">
    <source>
        <dbReference type="ARBA" id="ARBA00022692"/>
    </source>
</evidence>
<dbReference type="InterPro" id="IPR005524">
    <property type="entry name" value="DUF318"/>
</dbReference>
<gene>
    <name evidence="8" type="ORF">H8Z77_10190</name>
</gene>
<feature type="transmembrane region" description="Helical" evidence="7">
    <location>
        <begin position="119"/>
        <end position="139"/>
    </location>
</feature>
<accession>A0ABR7IT99</accession>
<comment type="caution">
    <text evidence="8">The sequence shown here is derived from an EMBL/GenBank/DDBJ whole genome shotgun (WGS) entry which is preliminary data.</text>
</comment>
<comment type="similarity">
    <text evidence="2">Belongs to the UPF0718 family.</text>
</comment>
<feature type="transmembrane region" description="Helical" evidence="7">
    <location>
        <begin position="304"/>
        <end position="324"/>
    </location>
</feature>
<dbReference type="EMBL" id="JACOQK010000001">
    <property type="protein sequence ID" value="MBC5788372.1"/>
    <property type="molecule type" value="Genomic_DNA"/>
</dbReference>
<evidence type="ECO:0000313" key="8">
    <source>
        <dbReference type="EMBL" id="MBC5788372.1"/>
    </source>
</evidence>
<keyword evidence="6 7" id="KW-0472">Membrane</keyword>
<evidence type="ECO:0000313" key="9">
    <source>
        <dbReference type="Proteomes" id="UP000649151"/>
    </source>
</evidence>
<evidence type="ECO:0000256" key="3">
    <source>
        <dbReference type="ARBA" id="ARBA00022475"/>
    </source>
</evidence>
<feature type="transmembrane region" description="Helical" evidence="7">
    <location>
        <begin position="272"/>
        <end position="292"/>
    </location>
</feature>
<evidence type="ECO:0000256" key="2">
    <source>
        <dbReference type="ARBA" id="ARBA00006386"/>
    </source>
</evidence>
<proteinExistence type="inferred from homology"/>
<dbReference type="RefSeq" id="WP_069986875.1">
    <property type="nucleotide sequence ID" value="NZ_JACOQK010000001.1"/>
</dbReference>
<keyword evidence="4 7" id="KW-0812">Transmembrane</keyword>
<evidence type="ECO:0000256" key="1">
    <source>
        <dbReference type="ARBA" id="ARBA00004651"/>
    </source>
</evidence>
<comment type="subcellular location">
    <subcellularLocation>
        <location evidence="1">Cell membrane</location>
        <topology evidence="1">Multi-pass membrane protein</topology>
    </subcellularLocation>
</comment>
<protein>
    <submittedName>
        <fullName evidence="8">Permease</fullName>
    </submittedName>
</protein>
<organism evidence="8 9">
    <name type="scientific">Clostridium facile</name>
    <dbReference type="NCBI Taxonomy" id="2763035"/>
    <lineage>
        <taxon>Bacteria</taxon>
        <taxon>Bacillati</taxon>
        <taxon>Bacillota</taxon>
        <taxon>Clostridia</taxon>
        <taxon>Eubacteriales</taxon>
        <taxon>Clostridiaceae</taxon>
        <taxon>Clostridium</taxon>
    </lineage>
</organism>
<feature type="transmembrane region" description="Helical" evidence="7">
    <location>
        <begin position="83"/>
        <end position="113"/>
    </location>
</feature>
<dbReference type="Proteomes" id="UP000649151">
    <property type="component" value="Unassembled WGS sequence"/>
</dbReference>